<accession>A0A4C1WP18</accession>
<evidence type="ECO:0000256" key="1">
    <source>
        <dbReference type="ARBA" id="ARBA00022723"/>
    </source>
</evidence>
<gene>
    <name evidence="5" type="ORF">EVAR_9173_1</name>
</gene>
<dbReference type="Proteomes" id="UP000299102">
    <property type="component" value="Unassembled WGS sequence"/>
</dbReference>
<dbReference type="AlphaFoldDB" id="A0A4C1WP18"/>
<dbReference type="Gene3D" id="2.20.25.240">
    <property type="match status" value="3"/>
</dbReference>
<evidence type="ECO:0000256" key="3">
    <source>
        <dbReference type="ARBA" id="ARBA00022833"/>
    </source>
</evidence>
<feature type="domain" description="FLYWCH-type" evidence="4">
    <location>
        <begin position="180"/>
        <end position="238"/>
    </location>
</feature>
<keyword evidence="3" id="KW-0862">Zinc</keyword>
<comment type="caution">
    <text evidence="5">The sequence shown here is derived from an EMBL/GenBank/DDBJ whole genome shotgun (WGS) entry which is preliminary data.</text>
</comment>
<evidence type="ECO:0000313" key="5">
    <source>
        <dbReference type="EMBL" id="GBP52262.1"/>
    </source>
</evidence>
<name>A0A4C1WP18_EUMVA</name>
<evidence type="ECO:0000256" key="2">
    <source>
        <dbReference type="ARBA" id="ARBA00022771"/>
    </source>
</evidence>
<keyword evidence="6" id="KW-1185">Reference proteome</keyword>
<evidence type="ECO:0000313" key="6">
    <source>
        <dbReference type="Proteomes" id="UP000299102"/>
    </source>
</evidence>
<dbReference type="EMBL" id="BGZK01000599">
    <property type="protein sequence ID" value="GBP52262.1"/>
    <property type="molecule type" value="Genomic_DNA"/>
</dbReference>
<feature type="domain" description="FLYWCH-type" evidence="4">
    <location>
        <begin position="97"/>
        <end position="156"/>
    </location>
</feature>
<reference evidence="5 6" key="1">
    <citation type="journal article" date="2019" name="Commun. Biol.">
        <title>The bagworm genome reveals a unique fibroin gene that provides high tensile strength.</title>
        <authorList>
            <person name="Kono N."/>
            <person name="Nakamura H."/>
            <person name="Ohtoshi R."/>
            <person name="Tomita M."/>
            <person name="Numata K."/>
            <person name="Arakawa K."/>
        </authorList>
    </citation>
    <scope>NUCLEOTIDE SEQUENCE [LARGE SCALE GENOMIC DNA]</scope>
</reference>
<dbReference type="GO" id="GO:0008270">
    <property type="term" value="F:zinc ion binding"/>
    <property type="evidence" value="ECO:0007669"/>
    <property type="project" value="UniProtKB-KW"/>
</dbReference>
<dbReference type="Pfam" id="PF04500">
    <property type="entry name" value="FLYWCH"/>
    <property type="match status" value="3"/>
</dbReference>
<dbReference type="InterPro" id="IPR007588">
    <property type="entry name" value="Znf_FLYWCH"/>
</dbReference>
<dbReference type="OrthoDB" id="7385113at2759"/>
<sequence>MLNGYTFSYSRALGGRQRWLCSGKNTWNCRMYVYVNDEMELLRVAPRHHTHGPPTYVMTQKGDNDAHENKVIILKGNLEHFAGSTFFHFSFAAKIIRLTNGKTLLMVDGYTFSFSNRNKNYERWLCSGKIANRCRAYINVSQDKELINLSPYAHTHGPPKYLKTRGGEYIKIRSLKVIRLANGKILLMVDGYTFSFSNYCKDSQRWYCSGKNANRCRVFICVNDRMQMVKIASRAHTHQPPKYVKINNGDYVKV</sequence>
<feature type="domain" description="FLYWCH-type" evidence="4">
    <location>
        <begin position="1"/>
        <end position="51"/>
    </location>
</feature>
<keyword evidence="1" id="KW-0479">Metal-binding</keyword>
<evidence type="ECO:0000259" key="4">
    <source>
        <dbReference type="Pfam" id="PF04500"/>
    </source>
</evidence>
<protein>
    <recommendedName>
        <fullName evidence="4">FLYWCH-type domain-containing protein</fullName>
    </recommendedName>
</protein>
<organism evidence="5 6">
    <name type="scientific">Eumeta variegata</name>
    <name type="common">Bagworm moth</name>
    <name type="synonym">Eumeta japonica</name>
    <dbReference type="NCBI Taxonomy" id="151549"/>
    <lineage>
        <taxon>Eukaryota</taxon>
        <taxon>Metazoa</taxon>
        <taxon>Ecdysozoa</taxon>
        <taxon>Arthropoda</taxon>
        <taxon>Hexapoda</taxon>
        <taxon>Insecta</taxon>
        <taxon>Pterygota</taxon>
        <taxon>Neoptera</taxon>
        <taxon>Endopterygota</taxon>
        <taxon>Lepidoptera</taxon>
        <taxon>Glossata</taxon>
        <taxon>Ditrysia</taxon>
        <taxon>Tineoidea</taxon>
        <taxon>Psychidae</taxon>
        <taxon>Oiketicinae</taxon>
        <taxon>Eumeta</taxon>
    </lineage>
</organism>
<keyword evidence="2" id="KW-0863">Zinc-finger</keyword>
<proteinExistence type="predicted"/>